<reference evidence="1" key="1">
    <citation type="submission" date="2020-06" db="EMBL/GenBank/DDBJ databases">
        <title>Unique genomic features of the anaerobic methanotrophic archaea.</title>
        <authorList>
            <person name="Chadwick G.L."/>
            <person name="Skennerton C.T."/>
            <person name="Laso-Perez R."/>
            <person name="Leu A.O."/>
            <person name="Speth D.R."/>
            <person name="Yu H."/>
            <person name="Morgan-Lang C."/>
            <person name="Hatzenpichler R."/>
            <person name="Goudeau D."/>
            <person name="Malmstrom R."/>
            <person name="Brazelton W.J."/>
            <person name="Woyke T."/>
            <person name="Hallam S.J."/>
            <person name="Tyson G.W."/>
            <person name="Wegener G."/>
            <person name="Boetius A."/>
            <person name="Orphan V."/>
        </authorList>
    </citation>
    <scope>NUCLEOTIDE SEQUENCE</scope>
</reference>
<proteinExistence type="predicted"/>
<gene>
    <name evidence="1" type="ORF">EIOBDEGA_00013</name>
</gene>
<name>A0A7G9YFE1_9EURY</name>
<evidence type="ECO:0000313" key="1">
    <source>
        <dbReference type="EMBL" id="QNO46725.1"/>
    </source>
</evidence>
<organism evidence="1">
    <name type="scientific">Candidatus Methanogaster sp. ANME-2c ERB4</name>
    <dbReference type="NCBI Taxonomy" id="2759911"/>
    <lineage>
        <taxon>Archaea</taxon>
        <taxon>Methanobacteriati</taxon>
        <taxon>Methanobacteriota</taxon>
        <taxon>Stenosarchaea group</taxon>
        <taxon>Methanomicrobia</taxon>
        <taxon>Methanosarcinales</taxon>
        <taxon>ANME-2 cluster</taxon>
        <taxon>Candidatus Methanogasteraceae</taxon>
        <taxon>Candidatus Methanogaster</taxon>
    </lineage>
</organism>
<accession>A0A7G9YFE1</accession>
<sequence length="56" mass="6367">MRSIGAAINLFGKDCAIRFMNRTSRKHHAMNAYEFQAAVTPDRKLNIPDALFKTEV</sequence>
<dbReference type="EMBL" id="MT631216">
    <property type="protein sequence ID" value="QNO46725.1"/>
    <property type="molecule type" value="Genomic_DNA"/>
</dbReference>
<dbReference type="AlphaFoldDB" id="A0A7G9YFE1"/>
<protein>
    <submittedName>
        <fullName evidence="1">Uncharacterized protein</fullName>
    </submittedName>
</protein>